<reference evidence="6" key="1">
    <citation type="submission" date="2020-10" db="EMBL/GenBank/DDBJ databases">
        <title>Chromosome-scale genome assembly of the Allis shad, Alosa alosa.</title>
        <authorList>
            <person name="Margot Z."/>
            <person name="Christophe K."/>
            <person name="Cabau C."/>
            <person name="Louis A."/>
            <person name="Berthelot C."/>
            <person name="Parey E."/>
            <person name="Roest Crollius H."/>
            <person name="Montfort J."/>
            <person name="Robinson-Rechavi M."/>
            <person name="Bucao C."/>
            <person name="Bouchez O."/>
            <person name="Gislard M."/>
            <person name="Lluch J."/>
            <person name="Milhes M."/>
            <person name="Lampietro C."/>
            <person name="Lopez Roques C."/>
            <person name="Donnadieu C."/>
            <person name="Braasch I."/>
            <person name="Desvignes T."/>
            <person name="Postlethwait J."/>
            <person name="Bobe J."/>
            <person name="Guiguen Y."/>
        </authorList>
    </citation>
    <scope>NUCLEOTIDE SEQUENCE</scope>
    <source>
        <strain evidence="6">M-15738</strain>
        <tissue evidence="6">Blood</tissue>
    </source>
</reference>
<feature type="region of interest" description="Disordered" evidence="5">
    <location>
        <begin position="186"/>
        <end position="217"/>
    </location>
</feature>
<gene>
    <name evidence="6" type="ORF">AALO_G00113140</name>
</gene>
<evidence type="ECO:0000256" key="4">
    <source>
        <dbReference type="ARBA" id="ARBA00023242"/>
    </source>
</evidence>
<dbReference type="EMBL" id="JADWDJ010000008">
    <property type="protein sequence ID" value="KAG5277064.1"/>
    <property type="molecule type" value="Genomic_DNA"/>
</dbReference>
<sequence>MVPVVSLSIAITPLWSGSPLFRKNGGVLLQVPQRVIQNGSRVSSQGVFPVIRPLHISPVGSRTSAMRSALGDFLTKGTGSLLSDSASTSDSDAQEDHTYSSAKSAQSPEHQGISPSSSSSSSSLESSRDDIIKVKVMDAGETVEVKQEVKQEPQDIPLDGGITSSSQQLQHQQAALRRRVLWVKGRQPRTPGDTLPLKKRRAAEKPPDSDDEEMKEAAGSLLHLAGVRSCLNNITNRTAKGQKEQKDKEAQRN</sequence>
<keyword evidence="7" id="KW-1185">Reference proteome</keyword>
<feature type="compositionally biased region" description="Low complexity" evidence="5">
    <location>
        <begin position="81"/>
        <end position="91"/>
    </location>
</feature>
<dbReference type="Proteomes" id="UP000823561">
    <property type="component" value="Chromosome 8"/>
</dbReference>
<feature type="compositionally biased region" description="Low complexity" evidence="5">
    <location>
        <begin position="114"/>
        <end position="125"/>
    </location>
</feature>
<organism evidence="6 7">
    <name type="scientific">Alosa alosa</name>
    <name type="common">allis shad</name>
    <dbReference type="NCBI Taxonomy" id="278164"/>
    <lineage>
        <taxon>Eukaryota</taxon>
        <taxon>Metazoa</taxon>
        <taxon>Chordata</taxon>
        <taxon>Craniata</taxon>
        <taxon>Vertebrata</taxon>
        <taxon>Euteleostomi</taxon>
        <taxon>Actinopterygii</taxon>
        <taxon>Neopterygii</taxon>
        <taxon>Teleostei</taxon>
        <taxon>Clupei</taxon>
        <taxon>Clupeiformes</taxon>
        <taxon>Clupeoidei</taxon>
        <taxon>Clupeidae</taxon>
        <taxon>Alosa</taxon>
    </lineage>
</organism>
<evidence type="ECO:0000256" key="1">
    <source>
        <dbReference type="ARBA" id="ARBA00004123"/>
    </source>
</evidence>
<feature type="region of interest" description="Disordered" evidence="5">
    <location>
        <begin position="148"/>
        <end position="172"/>
    </location>
</feature>
<dbReference type="PANTHER" id="PTHR13962:SF32">
    <property type="entry name" value="FORKHEAD BOX PROTEIN N3"/>
    <property type="match status" value="1"/>
</dbReference>
<feature type="compositionally biased region" description="Polar residues" evidence="5">
    <location>
        <begin position="99"/>
        <end position="109"/>
    </location>
</feature>
<dbReference type="PANTHER" id="PTHR13962">
    <property type="entry name" value="FORKHEAD BOX PROTEIN N3-LIKE PROTEIN-RELATED"/>
    <property type="match status" value="1"/>
</dbReference>
<keyword evidence="3" id="KW-0804">Transcription</keyword>
<keyword evidence="2" id="KW-0805">Transcription regulation</keyword>
<dbReference type="InterPro" id="IPR047119">
    <property type="entry name" value="FOXN2/3-like"/>
</dbReference>
<dbReference type="GO" id="GO:0000987">
    <property type="term" value="F:cis-regulatory region sequence-specific DNA binding"/>
    <property type="evidence" value="ECO:0007669"/>
    <property type="project" value="TreeGrafter"/>
</dbReference>
<keyword evidence="4" id="KW-0539">Nucleus</keyword>
<accession>A0AAV6GQK7</accession>
<dbReference type="GO" id="GO:0003700">
    <property type="term" value="F:DNA-binding transcription factor activity"/>
    <property type="evidence" value="ECO:0007669"/>
    <property type="project" value="InterPro"/>
</dbReference>
<evidence type="ECO:0000256" key="2">
    <source>
        <dbReference type="ARBA" id="ARBA00023015"/>
    </source>
</evidence>
<feature type="region of interest" description="Disordered" evidence="5">
    <location>
        <begin position="81"/>
        <end position="128"/>
    </location>
</feature>
<protein>
    <submittedName>
        <fullName evidence="6">Uncharacterized protein</fullName>
    </submittedName>
</protein>
<comment type="subcellular location">
    <subcellularLocation>
        <location evidence="1">Nucleus</location>
    </subcellularLocation>
</comment>
<evidence type="ECO:0000313" key="7">
    <source>
        <dbReference type="Proteomes" id="UP000823561"/>
    </source>
</evidence>
<dbReference type="GO" id="GO:0005634">
    <property type="term" value="C:nucleus"/>
    <property type="evidence" value="ECO:0007669"/>
    <property type="project" value="UniProtKB-SubCell"/>
</dbReference>
<evidence type="ECO:0000256" key="5">
    <source>
        <dbReference type="SAM" id="MobiDB-lite"/>
    </source>
</evidence>
<name>A0AAV6GQK7_9TELE</name>
<comment type="caution">
    <text evidence="6">The sequence shown here is derived from an EMBL/GenBank/DDBJ whole genome shotgun (WGS) entry which is preliminary data.</text>
</comment>
<evidence type="ECO:0000256" key="3">
    <source>
        <dbReference type="ARBA" id="ARBA00023163"/>
    </source>
</evidence>
<dbReference type="AlphaFoldDB" id="A0AAV6GQK7"/>
<proteinExistence type="predicted"/>
<evidence type="ECO:0000313" key="6">
    <source>
        <dbReference type="EMBL" id="KAG5277064.1"/>
    </source>
</evidence>